<comment type="caution">
    <text evidence="2">The sequence shown here is derived from an EMBL/GenBank/DDBJ whole genome shotgun (WGS) entry which is preliminary data.</text>
</comment>
<gene>
    <name evidence="2" type="ORF">B1A_01333</name>
</gene>
<feature type="non-terminal residue" evidence="2">
    <location>
        <position position="270"/>
    </location>
</feature>
<dbReference type="PANTHER" id="PTHR14218">
    <property type="entry name" value="PROTEASE S8 TRIPEPTIDYL PEPTIDASE I CLN2"/>
    <property type="match status" value="1"/>
</dbReference>
<accession>T1CEM4</accession>
<dbReference type="SUPFAM" id="SSF52743">
    <property type="entry name" value="Subtilisin-like"/>
    <property type="match status" value="1"/>
</dbReference>
<dbReference type="Gene3D" id="3.40.50.200">
    <property type="entry name" value="Peptidase S8/S53 domain"/>
    <property type="match status" value="1"/>
</dbReference>
<sequence>SESALGFSMEQSYSNTFQMAANNNITVIAASGDRGAYNGGSSLAVNFPAASPYVTSIGGTSLYLRNGAYYQNAWGGGSGSKSFGSGGGFSSVFLTPAWQDPYGYNNPMRGVPDVSMDANTQTGVVVYDQNVNYTVGGTSIGTPIWAGIVAILDQVEGKNLGFINPLLYQISRTNYYGKALQSVYPGTNGYYTTSNGWNPVTGLGTPNMGWLVRAVSSLTGSNGYETIFSPPKNMAQFNVSTYLNISSAKMTPLNGSVYNFLSLQYTPGYG</sequence>
<dbReference type="EMBL" id="AUZX01001014">
    <property type="protein sequence ID" value="EQD80013.1"/>
    <property type="molecule type" value="Genomic_DNA"/>
</dbReference>
<dbReference type="GO" id="GO:0008240">
    <property type="term" value="F:tripeptidyl-peptidase activity"/>
    <property type="evidence" value="ECO:0007669"/>
    <property type="project" value="TreeGrafter"/>
</dbReference>
<dbReference type="InterPro" id="IPR036852">
    <property type="entry name" value="Peptidase_S8/S53_dom_sf"/>
</dbReference>
<reference evidence="2" key="1">
    <citation type="submission" date="2013-08" db="EMBL/GenBank/DDBJ databases">
        <authorList>
            <person name="Mendez C."/>
            <person name="Richter M."/>
            <person name="Ferrer M."/>
            <person name="Sanchez J."/>
        </authorList>
    </citation>
    <scope>NUCLEOTIDE SEQUENCE</scope>
</reference>
<dbReference type="PROSITE" id="PS51695">
    <property type="entry name" value="SEDOLISIN"/>
    <property type="match status" value="1"/>
</dbReference>
<organism evidence="2">
    <name type="scientific">mine drainage metagenome</name>
    <dbReference type="NCBI Taxonomy" id="410659"/>
    <lineage>
        <taxon>unclassified sequences</taxon>
        <taxon>metagenomes</taxon>
        <taxon>ecological metagenomes</taxon>
    </lineage>
</organism>
<dbReference type="AlphaFoldDB" id="T1CEM4"/>
<feature type="non-terminal residue" evidence="2">
    <location>
        <position position="1"/>
    </location>
</feature>
<feature type="domain" description="Peptidase S53" evidence="1">
    <location>
        <begin position="1"/>
        <end position="218"/>
    </location>
</feature>
<dbReference type="GO" id="GO:0006508">
    <property type="term" value="P:proteolysis"/>
    <property type="evidence" value="ECO:0007669"/>
    <property type="project" value="InterPro"/>
</dbReference>
<dbReference type="InterPro" id="IPR030400">
    <property type="entry name" value="Sedolisin_dom"/>
</dbReference>
<dbReference type="PANTHER" id="PTHR14218:SF15">
    <property type="entry name" value="TRIPEPTIDYL-PEPTIDASE 1"/>
    <property type="match status" value="1"/>
</dbReference>
<dbReference type="GO" id="GO:0004252">
    <property type="term" value="F:serine-type endopeptidase activity"/>
    <property type="evidence" value="ECO:0007669"/>
    <property type="project" value="InterPro"/>
</dbReference>
<protein>
    <submittedName>
        <fullName evidence="2">Kumamolisin</fullName>
    </submittedName>
</protein>
<name>T1CEM4_9ZZZZ</name>
<evidence type="ECO:0000259" key="1">
    <source>
        <dbReference type="PROSITE" id="PS51695"/>
    </source>
</evidence>
<evidence type="ECO:0000313" key="2">
    <source>
        <dbReference type="EMBL" id="EQD80013.1"/>
    </source>
</evidence>
<reference evidence="2" key="2">
    <citation type="journal article" date="2014" name="ISME J.">
        <title>Microbial stratification in low pH oxic and suboxic macroscopic growths along an acid mine drainage.</title>
        <authorList>
            <person name="Mendez-Garcia C."/>
            <person name="Mesa V."/>
            <person name="Sprenger R.R."/>
            <person name="Richter M."/>
            <person name="Diez M.S."/>
            <person name="Solano J."/>
            <person name="Bargiela R."/>
            <person name="Golyshina O.V."/>
            <person name="Manteca A."/>
            <person name="Ramos J.L."/>
            <person name="Gallego J.R."/>
            <person name="Llorente I."/>
            <person name="Martins Dos Santos V.A."/>
            <person name="Jensen O.N."/>
            <person name="Pelaez A.I."/>
            <person name="Sanchez J."/>
            <person name="Ferrer M."/>
        </authorList>
    </citation>
    <scope>NUCLEOTIDE SEQUENCE</scope>
</reference>
<proteinExistence type="predicted"/>
<dbReference type="InterPro" id="IPR050819">
    <property type="entry name" value="Tripeptidyl-peptidase_I"/>
</dbReference>